<protein>
    <recommendedName>
        <fullName evidence="5">Alanine racemase N-terminal domain-containing protein</fullName>
    </recommendedName>
</protein>
<feature type="domain" description="Alanine racemase N-terminal" evidence="5">
    <location>
        <begin position="9"/>
        <end position="175"/>
    </location>
</feature>
<dbReference type="EMBL" id="AP012204">
    <property type="protein sequence ID" value="BAK33128.1"/>
    <property type="molecule type" value="Genomic_DNA"/>
</dbReference>
<proteinExistence type="predicted"/>
<dbReference type="InterPro" id="IPR000821">
    <property type="entry name" value="Ala_racemase"/>
</dbReference>
<dbReference type="KEGG" id="mph:MLP_01140"/>
<evidence type="ECO:0000256" key="2">
    <source>
        <dbReference type="ARBA" id="ARBA00022898"/>
    </source>
</evidence>
<keyword evidence="3" id="KW-0413">Isomerase</keyword>
<dbReference type="Pfam" id="PF01168">
    <property type="entry name" value="Ala_racemase_N"/>
    <property type="match status" value="1"/>
</dbReference>
<name>F5XGM1_MICPN</name>
<organism evidence="6 7">
    <name type="scientific">Microlunatus phosphovorus (strain ATCC 700054 / DSM 10555 / JCM 9379 / NBRC 101784 / NCIMB 13414 / VKM Ac-1990 / NM-1)</name>
    <dbReference type="NCBI Taxonomy" id="1032480"/>
    <lineage>
        <taxon>Bacteria</taxon>
        <taxon>Bacillati</taxon>
        <taxon>Actinomycetota</taxon>
        <taxon>Actinomycetes</taxon>
        <taxon>Propionibacteriales</taxon>
        <taxon>Propionibacteriaceae</taxon>
        <taxon>Microlunatus</taxon>
    </lineage>
</organism>
<dbReference type="InterPro" id="IPR029066">
    <property type="entry name" value="PLP-binding_barrel"/>
</dbReference>
<evidence type="ECO:0000313" key="7">
    <source>
        <dbReference type="Proteomes" id="UP000007947"/>
    </source>
</evidence>
<evidence type="ECO:0000259" key="5">
    <source>
        <dbReference type="Pfam" id="PF01168"/>
    </source>
</evidence>
<gene>
    <name evidence="6" type="ordered locus">MLP_01140</name>
</gene>
<sequence length="396" mass="42224">MSGVSLQLDVDRWRRHLTTVVEATPGIVPVAKGNGYGFGLGRLAAESSRLGVDTIAVGLASEVAAVRAEFAGDIVVMTPWRPGDELAPDLLNDPRVVTTVSRLEDLEAIIALSSESGEEHRPRVIIEILTSMKRHGLRPEQLPAVADALDQVAFEGWMIHLPLLHDGRVEEAETLARAALAVAPGTLWVSHLPAAEAASLAIDLGRMVAGSPGVEPAQPPALASSGSRQAHPRADSTPSDPALSQPVPMRLRVGTWLWLGDPGAYSPVATVLDVHRVRKGDRAGYRQRRITKDGWLLVIAGGTAHGIGMEAPTSAASGRQRLIALAQGGLEAAGRALSPYTVAGKKRWFLEPPHMQASLVLLPLTEQPPAIGDEVPVELRLTTALVDRIVPRRERP</sequence>
<dbReference type="GO" id="GO:0030170">
    <property type="term" value="F:pyridoxal phosphate binding"/>
    <property type="evidence" value="ECO:0007669"/>
    <property type="project" value="TreeGrafter"/>
</dbReference>
<evidence type="ECO:0000313" key="6">
    <source>
        <dbReference type="EMBL" id="BAK33128.1"/>
    </source>
</evidence>
<dbReference type="SUPFAM" id="SSF51419">
    <property type="entry name" value="PLP-binding barrel"/>
    <property type="match status" value="1"/>
</dbReference>
<comment type="cofactor">
    <cofactor evidence="1">
        <name>pyridoxal 5'-phosphate</name>
        <dbReference type="ChEBI" id="CHEBI:597326"/>
    </cofactor>
</comment>
<dbReference type="HOGENOM" id="CLU_811013_0_0_11"/>
<evidence type="ECO:0000256" key="1">
    <source>
        <dbReference type="ARBA" id="ARBA00001933"/>
    </source>
</evidence>
<dbReference type="GO" id="GO:0008784">
    <property type="term" value="F:alanine racemase activity"/>
    <property type="evidence" value="ECO:0007669"/>
    <property type="project" value="TreeGrafter"/>
</dbReference>
<dbReference type="STRING" id="1032480.MLP_01140"/>
<dbReference type="Gene3D" id="3.20.20.10">
    <property type="entry name" value="Alanine racemase"/>
    <property type="match status" value="1"/>
</dbReference>
<dbReference type="PANTHER" id="PTHR30511">
    <property type="entry name" value="ALANINE RACEMASE"/>
    <property type="match status" value="1"/>
</dbReference>
<dbReference type="InterPro" id="IPR001608">
    <property type="entry name" value="Ala_racemase_N"/>
</dbReference>
<dbReference type="Proteomes" id="UP000007947">
    <property type="component" value="Chromosome"/>
</dbReference>
<keyword evidence="2" id="KW-0663">Pyridoxal phosphate</keyword>
<evidence type="ECO:0000256" key="3">
    <source>
        <dbReference type="ARBA" id="ARBA00023235"/>
    </source>
</evidence>
<dbReference type="PANTHER" id="PTHR30511:SF0">
    <property type="entry name" value="ALANINE RACEMASE, CATABOLIC-RELATED"/>
    <property type="match status" value="1"/>
</dbReference>
<dbReference type="GO" id="GO:0005829">
    <property type="term" value="C:cytosol"/>
    <property type="evidence" value="ECO:0007669"/>
    <property type="project" value="TreeGrafter"/>
</dbReference>
<reference evidence="6 7" key="1">
    <citation type="submission" date="2011-05" db="EMBL/GenBank/DDBJ databases">
        <title>Whole genome sequence of Microlunatus phosphovorus NM-1.</title>
        <authorList>
            <person name="Hosoyama A."/>
            <person name="Sasaki K."/>
            <person name="Harada T."/>
            <person name="Igarashi R."/>
            <person name="Kawakoshi A."/>
            <person name="Sasagawa M."/>
            <person name="Fukada J."/>
            <person name="Nakamura S."/>
            <person name="Katano Y."/>
            <person name="Hanada S."/>
            <person name="Kamagata Y."/>
            <person name="Nakamura N."/>
            <person name="Yamazaki S."/>
            <person name="Fujita N."/>
        </authorList>
    </citation>
    <scope>NUCLEOTIDE SEQUENCE [LARGE SCALE GENOMIC DNA]</scope>
    <source>
        <strain evidence="7">ATCC 700054 / DSM 10555 / JCM 9379 / NBRC 101784 / NCIMB 13414 / VKM Ac-1990 / NM-1</strain>
    </source>
</reference>
<accession>F5XGM1</accession>
<dbReference type="eggNOG" id="COG0787">
    <property type="taxonomic scope" value="Bacteria"/>
</dbReference>
<dbReference type="AlphaFoldDB" id="F5XGM1"/>
<keyword evidence="7" id="KW-1185">Reference proteome</keyword>
<evidence type="ECO:0000256" key="4">
    <source>
        <dbReference type="SAM" id="MobiDB-lite"/>
    </source>
</evidence>
<feature type="region of interest" description="Disordered" evidence="4">
    <location>
        <begin position="212"/>
        <end position="246"/>
    </location>
</feature>
<dbReference type="RefSeq" id="WP_013861017.1">
    <property type="nucleotide sequence ID" value="NC_015635.1"/>
</dbReference>